<dbReference type="GO" id="GO:0043107">
    <property type="term" value="P:type IV pilus-dependent motility"/>
    <property type="evidence" value="ECO:0007669"/>
    <property type="project" value="TreeGrafter"/>
</dbReference>
<dbReference type="InterPro" id="IPR012902">
    <property type="entry name" value="N_methyl_site"/>
</dbReference>
<accession>A0A2W1KJ97</accession>
<keyword evidence="2" id="KW-0488">Methylation</keyword>
<dbReference type="AlphaFoldDB" id="A0A2W1KJ97"/>
<proteinExistence type="inferred from homology"/>
<dbReference type="RefSeq" id="WP_054608803.1">
    <property type="nucleotide sequence ID" value="NZ_AP025160.1"/>
</dbReference>
<feature type="transmembrane region" description="Helical" evidence="3">
    <location>
        <begin position="12"/>
        <end position="33"/>
    </location>
</feature>
<evidence type="ECO:0000256" key="2">
    <source>
        <dbReference type="ARBA" id="ARBA00022481"/>
    </source>
</evidence>
<protein>
    <submittedName>
        <fullName evidence="4">Prepilin-type N-terminal cleavage/methylation domain-containing protein</fullName>
    </submittedName>
</protein>
<dbReference type="GO" id="GO:0044096">
    <property type="term" value="C:type IV pilus"/>
    <property type="evidence" value="ECO:0007669"/>
    <property type="project" value="TreeGrafter"/>
</dbReference>
<dbReference type="Pfam" id="PF07963">
    <property type="entry name" value="N_methyl"/>
    <property type="match status" value="1"/>
</dbReference>
<dbReference type="PANTHER" id="PTHR30093">
    <property type="entry name" value="GENERAL SECRETION PATHWAY PROTEIN G"/>
    <property type="match status" value="1"/>
</dbReference>
<evidence type="ECO:0000313" key="4">
    <source>
        <dbReference type="EMBL" id="PZD81854.1"/>
    </source>
</evidence>
<keyword evidence="3" id="KW-0812">Transmembrane</keyword>
<dbReference type="PROSITE" id="PS00409">
    <property type="entry name" value="PROKAR_NTER_METHYL"/>
    <property type="match status" value="1"/>
</dbReference>
<dbReference type="EMBL" id="QKQP01000001">
    <property type="protein sequence ID" value="PZD81854.1"/>
    <property type="molecule type" value="Genomic_DNA"/>
</dbReference>
<dbReference type="SUPFAM" id="SSF54523">
    <property type="entry name" value="Pili subunits"/>
    <property type="match status" value="1"/>
</dbReference>
<sequence>MQTHKTEAGFTLIELMIVIAIIGILAAIAIPQYEKYIATTKAQDVAQNAHQAVTAVVSAVAAAQAGQTTQLVTTGTVTGALGNQNDPADTAVPAYIDGSSTTDCGQIAVSPDPITPASVGSGTNNQTQIVINDADCTSATLQSDVAAAVSAEGYGPSFGAAGSNITIYVTGNGQISPS</sequence>
<reference evidence="4 5" key="1">
    <citation type="submission" date="2018-06" db="EMBL/GenBank/DDBJ databases">
        <title>Draft sequence of Acidithiobacillus ferrooxidans CCM 4253.</title>
        <authorList>
            <person name="Moya-Beltran A."/>
            <person name="Castro M."/>
            <person name="Covarrubias P.C."/>
            <person name="Issotta F."/>
            <person name="Janiczek O."/>
            <person name="Mandl M."/>
            <person name="Kucera J."/>
            <person name="Quatrini R."/>
        </authorList>
    </citation>
    <scope>NUCLEOTIDE SEQUENCE [LARGE SCALE GENOMIC DNA]</scope>
    <source>
        <strain evidence="4 5">CCM 4253</strain>
    </source>
</reference>
<dbReference type="PANTHER" id="PTHR30093:SF34">
    <property type="entry name" value="PREPILIN PEPTIDASE-DEPENDENT PROTEIN D"/>
    <property type="match status" value="1"/>
</dbReference>
<dbReference type="NCBIfam" id="TIGR02532">
    <property type="entry name" value="IV_pilin_GFxxxE"/>
    <property type="match status" value="1"/>
</dbReference>
<comment type="caution">
    <text evidence="4">The sequence shown here is derived from an EMBL/GenBank/DDBJ whole genome shotgun (WGS) entry which is preliminary data.</text>
</comment>
<keyword evidence="3" id="KW-1133">Transmembrane helix</keyword>
<evidence type="ECO:0000256" key="3">
    <source>
        <dbReference type="SAM" id="Phobius"/>
    </source>
</evidence>
<dbReference type="InterPro" id="IPR045584">
    <property type="entry name" value="Pilin-like"/>
</dbReference>
<organism evidence="4 5">
    <name type="scientific">Acidithiobacillus ferrooxidans</name>
    <name type="common">Thiobacillus ferrooxidans</name>
    <dbReference type="NCBI Taxonomy" id="920"/>
    <lineage>
        <taxon>Bacteria</taxon>
        <taxon>Pseudomonadati</taxon>
        <taxon>Pseudomonadota</taxon>
        <taxon>Acidithiobacillia</taxon>
        <taxon>Acidithiobacillales</taxon>
        <taxon>Acidithiobacillaceae</taxon>
        <taxon>Acidithiobacillus</taxon>
    </lineage>
</organism>
<keyword evidence="3" id="KW-0472">Membrane</keyword>
<evidence type="ECO:0000256" key="1">
    <source>
        <dbReference type="ARBA" id="ARBA00005233"/>
    </source>
</evidence>
<comment type="similarity">
    <text evidence="1">Belongs to the N-Me-Phe pilin family.</text>
</comment>
<dbReference type="Proteomes" id="UP000248886">
    <property type="component" value="Unassembled WGS sequence"/>
</dbReference>
<name>A0A2W1KJ97_ACIFR</name>
<evidence type="ECO:0000313" key="5">
    <source>
        <dbReference type="Proteomes" id="UP000248886"/>
    </source>
</evidence>
<gene>
    <name evidence="4" type="ORF">DN052_01920</name>
</gene>
<dbReference type="Gene3D" id="3.30.700.10">
    <property type="entry name" value="Glycoprotein, Type 4 Pilin"/>
    <property type="match status" value="1"/>
</dbReference>